<evidence type="ECO:0000256" key="1">
    <source>
        <dbReference type="SAM" id="MobiDB-lite"/>
    </source>
</evidence>
<dbReference type="OrthoDB" id="250654at2759"/>
<reference evidence="3" key="1">
    <citation type="submission" date="2015-09" db="EMBL/GenBank/DDBJ databases">
        <authorList>
            <consortium name="Pathogen Informatics"/>
        </authorList>
    </citation>
    <scope>NUCLEOTIDE SEQUENCE [LARGE SCALE GENOMIC DNA]</scope>
    <source>
        <strain evidence="3">Lake Konstanz</strain>
    </source>
</reference>
<evidence type="ECO:0000313" key="3">
    <source>
        <dbReference type="Proteomes" id="UP000051952"/>
    </source>
</evidence>
<feature type="compositionally biased region" description="Basic and acidic residues" evidence="1">
    <location>
        <begin position="324"/>
        <end position="336"/>
    </location>
</feature>
<name>A0A0S4JPG7_BODSA</name>
<feature type="compositionally biased region" description="Basic and acidic residues" evidence="1">
    <location>
        <begin position="177"/>
        <end position="188"/>
    </location>
</feature>
<dbReference type="Proteomes" id="UP000051952">
    <property type="component" value="Unassembled WGS sequence"/>
</dbReference>
<dbReference type="VEuPathDB" id="TriTrypDB:BSAL_36125"/>
<keyword evidence="3" id="KW-1185">Reference proteome</keyword>
<feature type="compositionally biased region" description="Low complexity" evidence="1">
    <location>
        <begin position="189"/>
        <end position="225"/>
    </location>
</feature>
<organism evidence="2 3">
    <name type="scientific">Bodo saltans</name>
    <name type="common">Flagellated protozoan</name>
    <dbReference type="NCBI Taxonomy" id="75058"/>
    <lineage>
        <taxon>Eukaryota</taxon>
        <taxon>Discoba</taxon>
        <taxon>Euglenozoa</taxon>
        <taxon>Kinetoplastea</taxon>
        <taxon>Metakinetoplastina</taxon>
        <taxon>Eubodonida</taxon>
        <taxon>Bodonidae</taxon>
        <taxon>Bodo</taxon>
    </lineage>
</organism>
<dbReference type="PANTHER" id="PTHR41747:SF1">
    <property type="entry name" value="CHROMOSOME UNDETERMINED SCAFFOLD_128, WHOLE GENOME SHOTGUN SEQUENCE"/>
    <property type="match status" value="1"/>
</dbReference>
<evidence type="ECO:0000313" key="2">
    <source>
        <dbReference type="EMBL" id="CUG92206.1"/>
    </source>
</evidence>
<feature type="region of interest" description="Disordered" evidence="1">
    <location>
        <begin position="177"/>
        <end position="231"/>
    </location>
</feature>
<dbReference type="AlphaFoldDB" id="A0A0S4JPG7"/>
<sequence>MSTSLRREYFSSVCLFQNRCFTQHKRERAIMEDYKDVMLSEPPARFNNAGSNGPTIQAVSLENYKGILLCDRPTNLRSVNTGAGLVRAQADGGLPPFLPSGKSEDRHLGFQPTQENRARLELTRGLRKENPYGKSGTNPALSKHRRWLKSFAQEVKSMKLNEAEKQVDMQAKLQRIRDQQMEARRQQRENPAAASSNDSNAAAAVEAAQEAPKAPKSTGAALAAKKNGKAKPKWAMTEDEALDAELDECSALVQFAQNLNYDKFIEDYEVKEALAIMRERVRELAAEKKINMDAVARETAEEQYDDDDDADRISICPSAASTTTRERFEDGARQRREQRRLAREVAAKEASAKEVAAGGAAHDQGWNQSTRVADVLRNAIDNDTMALADKILATSTSMGKIHTRYSLARLLQNCVLGGKDANKEIAASQQQATMVYTGEAVAPPRQTKLSAEATGLQDGEAPQKRILTELRKAKDKTQNLPYMYRCPSL</sequence>
<accession>A0A0S4JPG7</accession>
<dbReference type="OMA" id="RANNWSV"/>
<dbReference type="EMBL" id="CYKH01002018">
    <property type="protein sequence ID" value="CUG92206.1"/>
    <property type="molecule type" value="Genomic_DNA"/>
</dbReference>
<feature type="compositionally biased region" description="Acidic residues" evidence="1">
    <location>
        <begin position="301"/>
        <end position="310"/>
    </location>
</feature>
<gene>
    <name evidence="2" type="ORF">BSAL_36125</name>
</gene>
<feature type="region of interest" description="Disordered" evidence="1">
    <location>
        <begin position="301"/>
        <end position="336"/>
    </location>
</feature>
<dbReference type="PANTHER" id="PTHR41747">
    <property type="entry name" value="CHROMOSOME UNDETERMINED SCAFFOLD_128, WHOLE GENOME SHOTGUN SEQUENCE"/>
    <property type="match status" value="1"/>
</dbReference>
<protein>
    <submittedName>
        <fullName evidence="2">Uncharacterized protein</fullName>
    </submittedName>
</protein>
<proteinExistence type="predicted"/>